<dbReference type="SUPFAM" id="SSF54534">
    <property type="entry name" value="FKBP-like"/>
    <property type="match status" value="3"/>
</dbReference>
<evidence type="ECO:0000256" key="23">
    <source>
        <dbReference type="SAM" id="MobiDB-lite"/>
    </source>
</evidence>
<comment type="function">
    <text evidence="22">Serine/threonine kinase that acts as positive regulator of brassinosteroid (BR) signaling downstream of the receptor kinase BRI1.</text>
</comment>
<dbReference type="InterPro" id="IPR058209">
    <property type="entry name" value="TPR_BSK1_C"/>
</dbReference>
<dbReference type="SUPFAM" id="SSF48452">
    <property type="entry name" value="TPR-like"/>
    <property type="match status" value="2"/>
</dbReference>
<evidence type="ECO:0000256" key="7">
    <source>
        <dbReference type="ARBA" id="ARBA00022626"/>
    </source>
</evidence>
<dbReference type="InterPro" id="IPR011009">
    <property type="entry name" value="Kinase-like_dom_sf"/>
</dbReference>
<evidence type="ECO:0000256" key="16">
    <source>
        <dbReference type="ARBA" id="ARBA00023235"/>
    </source>
</evidence>
<dbReference type="FunFam" id="3.10.50.40:FF:000029">
    <property type="entry name" value="Peptidylprolyl isomerase"/>
    <property type="match status" value="1"/>
</dbReference>
<keyword evidence="7 22" id="KW-1070">Brassinosteroid signaling pathway</keyword>
<evidence type="ECO:0000256" key="10">
    <source>
        <dbReference type="ARBA" id="ARBA00022737"/>
    </source>
</evidence>
<dbReference type="Pfam" id="PF13456">
    <property type="entry name" value="RVT_3"/>
    <property type="match status" value="1"/>
</dbReference>
<reference evidence="27" key="1">
    <citation type="submission" date="2021-01" db="EMBL/GenBank/DDBJ databases">
        <authorList>
            <person name="Bezrukov I."/>
        </authorList>
    </citation>
    <scope>NUCLEOTIDE SEQUENCE</scope>
</reference>
<proteinExistence type="inferred from homology"/>
<accession>A0A8S2AEF3</accession>
<dbReference type="Pfam" id="PF07714">
    <property type="entry name" value="PK_Tyr_Ser-Thr"/>
    <property type="match status" value="1"/>
</dbReference>
<feature type="compositionally biased region" description="Acidic residues" evidence="23">
    <location>
        <begin position="534"/>
        <end position="543"/>
    </location>
</feature>
<dbReference type="EC" id="2.7.11.1" evidence="22"/>
<evidence type="ECO:0000256" key="24">
    <source>
        <dbReference type="SAM" id="Phobius"/>
    </source>
</evidence>
<dbReference type="PROSITE" id="PS50011">
    <property type="entry name" value="PROTEIN_KINASE_DOM"/>
    <property type="match status" value="1"/>
</dbReference>
<evidence type="ECO:0000256" key="2">
    <source>
        <dbReference type="ARBA" id="ARBA00004193"/>
    </source>
</evidence>
<dbReference type="Pfam" id="PF25575">
    <property type="entry name" value="TPR_BSK1_C"/>
    <property type="match status" value="1"/>
</dbReference>
<dbReference type="GO" id="GO:0003676">
    <property type="term" value="F:nucleic acid binding"/>
    <property type="evidence" value="ECO:0007669"/>
    <property type="project" value="InterPro"/>
</dbReference>
<dbReference type="PROSITE" id="PS50005">
    <property type="entry name" value="TPR"/>
    <property type="match status" value="1"/>
</dbReference>
<dbReference type="FunFam" id="1.10.510.10:FF:000069">
    <property type="entry name" value="probable serine/threonine-protein kinase At5g41260"/>
    <property type="match status" value="1"/>
</dbReference>
<comment type="catalytic activity">
    <reaction evidence="1 20">
        <text>[protein]-peptidylproline (omega=180) = [protein]-peptidylproline (omega=0)</text>
        <dbReference type="Rhea" id="RHEA:16237"/>
        <dbReference type="Rhea" id="RHEA-COMP:10747"/>
        <dbReference type="Rhea" id="RHEA-COMP:10748"/>
        <dbReference type="ChEBI" id="CHEBI:83833"/>
        <dbReference type="ChEBI" id="CHEBI:83834"/>
        <dbReference type="EC" id="5.2.1.8"/>
    </reaction>
</comment>
<dbReference type="SMART" id="SM00028">
    <property type="entry name" value="TPR"/>
    <property type="match status" value="5"/>
</dbReference>
<keyword evidence="6 22" id="KW-0723">Serine/threonine-protein kinase</keyword>
<dbReference type="InterPro" id="IPR001179">
    <property type="entry name" value="PPIase_FKBP_dom"/>
</dbReference>
<dbReference type="Pfam" id="PF00254">
    <property type="entry name" value="FKBP_C"/>
    <property type="match status" value="3"/>
</dbReference>
<comment type="similarity">
    <text evidence="3">Belongs to the FKBP-type PPIase family.</text>
</comment>
<feature type="compositionally biased region" description="Basic and acidic residues" evidence="23">
    <location>
        <begin position="514"/>
        <end position="533"/>
    </location>
</feature>
<dbReference type="Gene3D" id="3.10.50.40">
    <property type="match status" value="3"/>
</dbReference>
<evidence type="ECO:0000256" key="14">
    <source>
        <dbReference type="ARBA" id="ARBA00022840"/>
    </source>
</evidence>
<keyword evidence="12 22" id="KW-0418">Kinase</keyword>
<dbReference type="GO" id="GO:0004674">
    <property type="term" value="F:protein serine/threonine kinase activity"/>
    <property type="evidence" value="ECO:0007669"/>
    <property type="project" value="UniProtKB-UniRule"/>
</dbReference>
<dbReference type="InterPro" id="IPR000719">
    <property type="entry name" value="Prot_kinase_dom"/>
</dbReference>
<feature type="region of interest" description="Disordered" evidence="23">
    <location>
        <begin position="874"/>
        <end position="893"/>
    </location>
</feature>
<dbReference type="EMBL" id="LR999455">
    <property type="protein sequence ID" value="CAE6076191.1"/>
    <property type="molecule type" value="Genomic_DNA"/>
</dbReference>
<evidence type="ECO:0000256" key="8">
    <source>
        <dbReference type="ARBA" id="ARBA00022679"/>
    </source>
</evidence>
<dbReference type="InterPro" id="IPR046357">
    <property type="entry name" value="PPIase_dom_sf"/>
</dbReference>
<keyword evidence="9 22" id="KW-0519">Myristate</keyword>
<dbReference type="PANTHER" id="PTHR45863:SF6">
    <property type="entry name" value="SERINE_THREONINE-PROTEIN KINASE BSK6"/>
    <property type="match status" value="1"/>
</dbReference>
<feature type="repeat" description="TPR" evidence="21">
    <location>
        <begin position="440"/>
        <end position="473"/>
    </location>
</feature>
<feature type="transmembrane region" description="Helical" evidence="24">
    <location>
        <begin position="787"/>
        <end position="804"/>
    </location>
</feature>
<dbReference type="InterPro" id="IPR002156">
    <property type="entry name" value="RNaseH_domain"/>
</dbReference>
<dbReference type="CDD" id="cd06222">
    <property type="entry name" value="RNase_H_like"/>
    <property type="match status" value="1"/>
</dbReference>
<dbReference type="FunFam" id="3.10.50.40:FF:000039">
    <property type="entry name" value="Peptidylprolyl isomerase"/>
    <property type="match status" value="1"/>
</dbReference>
<keyword evidence="24" id="KW-0812">Transmembrane</keyword>
<dbReference type="GO" id="GO:0003755">
    <property type="term" value="F:peptidyl-prolyl cis-trans isomerase activity"/>
    <property type="evidence" value="ECO:0007669"/>
    <property type="project" value="UniProtKB-KW"/>
</dbReference>
<evidence type="ECO:0000256" key="18">
    <source>
        <dbReference type="ARBA" id="ARBA00047899"/>
    </source>
</evidence>
<evidence type="ECO:0000256" key="12">
    <source>
        <dbReference type="ARBA" id="ARBA00022777"/>
    </source>
</evidence>
<dbReference type="PANTHER" id="PTHR45863">
    <property type="entry name" value="SERINE/THREONINE-PROTEIN KINASE BSK5"/>
    <property type="match status" value="1"/>
</dbReference>
<keyword evidence="8 22" id="KW-0808">Transferase</keyword>
<comment type="similarity">
    <text evidence="4 22">Belongs to the protein kinase superfamily. Ser/Thr protein kinase family.</text>
</comment>
<keyword evidence="15 22" id="KW-0472">Membrane</keyword>
<dbReference type="InterPro" id="IPR044730">
    <property type="entry name" value="RNase_H-like_dom_plant"/>
</dbReference>
<feature type="domain" description="Protein kinase" evidence="25">
    <location>
        <begin position="1523"/>
        <end position="1777"/>
    </location>
</feature>
<dbReference type="GO" id="GO:0106310">
    <property type="term" value="F:protein serine kinase activity"/>
    <property type="evidence" value="ECO:0007669"/>
    <property type="project" value="UniProtKB-UniRule"/>
</dbReference>
<keyword evidence="5 22" id="KW-1003">Cell membrane</keyword>
<evidence type="ECO:0000256" key="9">
    <source>
        <dbReference type="ARBA" id="ARBA00022707"/>
    </source>
</evidence>
<dbReference type="PROSITE" id="PS50059">
    <property type="entry name" value="FKBP_PPIASE"/>
    <property type="match status" value="2"/>
</dbReference>
<evidence type="ECO:0000256" key="6">
    <source>
        <dbReference type="ARBA" id="ARBA00022527"/>
    </source>
</evidence>
<dbReference type="InterPro" id="IPR025749">
    <property type="entry name" value="Sphingomyelin_synth-like_dom"/>
</dbReference>
<evidence type="ECO:0000256" key="11">
    <source>
        <dbReference type="ARBA" id="ARBA00022741"/>
    </source>
</evidence>
<keyword evidence="10" id="KW-0677">Repeat</keyword>
<evidence type="ECO:0000256" key="1">
    <source>
        <dbReference type="ARBA" id="ARBA00000971"/>
    </source>
</evidence>
<comment type="catalytic activity">
    <reaction evidence="18 22">
        <text>L-threonyl-[protein] + ATP = O-phospho-L-threonyl-[protein] + ADP + H(+)</text>
        <dbReference type="Rhea" id="RHEA:46608"/>
        <dbReference type="Rhea" id="RHEA-COMP:11060"/>
        <dbReference type="Rhea" id="RHEA-COMP:11605"/>
        <dbReference type="ChEBI" id="CHEBI:15378"/>
        <dbReference type="ChEBI" id="CHEBI:30013"/>
        <dbReference type="ChEBI" id="CHEBI:30616"/>
        <dbReference type="ChEBI" id="CHEBI:61977"/>
        <dbReference type="ChEBI" id="CHEBI:456216"/>
        <dbReference type="EC" id="2.7.11.1"/>
    </reaction>
</comment>
<dbReference type="Gene3D" id="1.25.40.10">
    <property type="entry name" value="Tetratricopeptide repeat domain"/>
    <property type="match status" value="2"/>
</dbReference>
<evidence type="ECO:0000259" key="25">
    <source>
        <dbReference type="PROSITE" id="PS50011"/>
    </source>
</evidence>
<dbReference type="Gene3D" id="3.30.420.10">
    <property type="entry name" value="Ribonuclease H-like superfamily/Ribonuclease H"/>
    <property type="match status" value="1"/>
</dbReference>
<dbReference type="InterPro" id="IPR036397">
    <property type="entry name" value="RNaseH_sf"/>
</dbReference>
<evidence type="ECO:0000256" key="21">
    <source>
        <dbReference type="PROSITE-ProRule" id="PRU00339"/>
    </source>
</evidence>
<dbReference type="InterPro" id="IPR011990">
    <property type="entry name" value="TPR-like_helical_dom_sf"/>
</dbReference>
<dbReference type="Pfam" id="PF14360">
    <property type="entry name" value="PAP2_C"/>
    <property type="match status" value="1"/>
</dbReference>
<dbReference type="GO" id="GO:0004523">
    <property type="term" value="F:RNA-DNA hybrid ribonuclease activity"/>
    <property type="evidence" value="ECO:0007669"/>
    <property type="project" value="InterPro"/>
</dbReference>
<dbReference type="FunFam" id="1.25.40.10:FF:000016">
    <property type="entry name" value="probable serine/threonine-protein kinase At4g35230"/>
    <property type="match status" value="1"/>
</dbReference>
<feature type="transmembrane region" description="Helical" evidence="24">
    <location>
        <begin position="755"/>
        <end position="775"/>
    </location>
</feature>
<sequence length="2141" mass="238289">MGDQTEQKYLPKKKKSETEDDKRRKKIVPGSLLKAVVRPGGGDSSPVDGDQVIYHCTVRTLDGVVVESTRSECGGRGLPIRDVLGKSKMILGLLEGIPTMHKGEIAMIASDDLGVIKKILNEGEGWESPREPYEVKARISAKSGDGQVIFSYAEEPYFFTFGKSEVPKGLEIGIGTMARKEKAVIYVRKQYLTESPLLHIDQDLKEVHFEVELVHFIQVRDMLGDGRLIKRRVRDGRGEFPMDCPLQDSRLSVHYKGMLLNEEKTVFYDSKIDNNDQPLEFSSGEGLVPEGFEMCTRLMLPGEIALVTCPPDYAYDKFPRPPGVSEGAHVQWEIELLGFETPRDWTGLNFQSIMDEADKIRSTGNRLFKEGKFELAKAKYEKVLREFNHVNPQDEDEGKIFGDTRNMLHLNVAACLLKMGEWRKSIETCNKVLEAKPGHVKGLYRRGMAYIAGGEYDDARNDFNMMIKVDKSSEADATAALLKLKQKEQEAESKARKQFKGLFDKRPGEITEVSSEIREESKTIEEVDETKDNDNDEIQEEEGTTTVSTERKRKWSEKAWPFLKNVMLQIGIQLGVVLGRLLTNKIIMTLYIRREASKIWKRFCSEITTEIGLLAENWKYLLAGLLCQYIHGLAARGVHYIHRPGPTLQDSGFFVLPELGQDKGYISETVFTCVFLSFFLWTFHPFIVKSKKIYTVLIWCRVLAFLVACQFLRVITFYSTQLPGPNYHCREGSELARLPRPHNVLEVLLLNFPRGVIYGCGDLIFSSHMIFTLVFVRTYQKYGSKRFIKLLGWVVAILQSLLIIASRKHYTVDVVVAWYTVNLVVFFLDKKLPELPDRTTALLPVISKDRSKEENHKLLNGNGVDPADRRLRAQVNGKDSNGGHTDNDSVSHETFRPGASSLFALKTSLPGTITKVAASLGRDEFPSPAMLFRLPPFLIGATYKMTSLVLSNASHSRCLPLSSVAFLLLRPPREPPPVPPSPPNPPEPPDPPDFQICFTFADSCTQPSSSSSLSVFDSLVPNLSSAIYGSPSSFSLSLGLWRSNLAHSVSMGLDTFESTLVLSGSTFIALMRSFTAVCGFCLDLSSVVLTSLLWLSDYQFRVQAPSFGPTTILPSVTPGILDVVICYLALTVNSWDWMGLVQPCVSSSDMYIAFPCAPIAVGSSWAGIVMNCVCQKIQTCSLFNGQPQPSWALLPISMTSEGMVSVTLWCRVHRPSNSLLLIPNYLNMRIHQFQVPQYEDVFRFDQNFVRMVVMSLERWLFGSHFLEITVSGFGMDLNSAGSRRSVGVLCVVDVLCAGLSLTEEDGWVIKCQPFQPSSQKVEAFLSFSSVAWLQSSICCGLGWCFKNPLNGKIHHGSFSRPFVSSVLVAEALALKAAITAALALGVSRLACISDCQELVLLSNTGGHANEVDGILADFFRSMFMSSSVHFVPRSENGGADASAKAGLLSCISSSICGSDFIADVSHQMGARCSKFSFCLFPSHFKSASVLESPDLENGGKVWPSFKEFKLEQLKSATGGFSSDNIVSEHGEKAPNVVYRGRLDDGRLIAVKRFNRLAWADHRQFLDEAKAVGSLRSDRLANLIGCCYEGEERLLVAEFMPHETLAKHLFHWENHPMKWAMRLRVALCLAQALEYCSNKGRALYHDLNAYRVLFDKDGNPRLSCFGLMKNSRDGKSYSTNLAFTPPEYLRTGRVTPESVVFSFGTVLLDLMSGKHIPPSHALDLIRGKNCAMLMDSALEGHFSNEDGTELVRLATRCLQYEARERPNVKSLVTSLVTLQKESDVASYVLMGIPHETEAEEESPLSLTPFGDACLRVDLTAIQEILSKIGYKDDEGIANELSFQMWTNQMQESLNSKKQGDLAFRSKDFTTAVDCYTQFIDGGTMVSPTVHARRCLSYLMNENAQEALTDALQAQVVSPEWATALYLQAACLFKLGMEADAQQALKDGTTLEAKKRDGRRTMMLLDFLNYNFGNHNSPPVNLMLILGDISGDMGFIGAIRAIKRKCNVLLSQPQNASSVPGVKLAFSSAVFCIFHDMSWYIPNGDERRTMMLLDFLGYGIGSNRSSLNLMLILGDISEDMGFIGGIRAIKRKCNVLLSQPQNISEVPDVLTKWLWKSLATGEDLSENSQPALSLNSKFTAVQI</sequence>
<evidence type="ECO:0000256" key="4">
    <source>
        <dbReference type="ARBA" id="ARBA00008684"/>
    </source>
</evidence>
<dbReference type="Pfam" id="PF13174">
    <property type="entry name" value="TPR_6"/>
    <property type="match status" value="1"/>
</dbReference>
<keyword evidence="14 22" id="KW-0067">ATP-binding</keyword>
<comment type="subcellular location">
    <subcellularLocation>
        <location evidence="2 22">Cell membrane</location>
        <topology evidence="2 22">Lipid-anchor</topology>
    </subcellularLocation>
</comment>
<evidence type="ECO:0000256" key="13">
    <source>
        <dbReference type="ARBA" id="ARBA00022803"/>
    </source>
</evidence>
<dbReference type="Gene3D" id="1.10.510.10">
    <property type="entry name" value="Transferase(Phosphotransferase) domain 1"/>
    <property type="match status" value="1"/>
</dbReference>
<dbReference type="FunFam" id="3.30.200.20:FF:000154">
    <property type="entry name" value="probable serine/threonine-protein kinase At4g35230"/>
    <property type="match status" value="1"/>
</dbReference>
<comment type="catalytic activity">
    <reaction evidence="19 22">
        <text>L-seryl-[protein] + ATP = O-phospho-L-seryl-[protein] + ADP + H(+)</text>
        <dbReference type="Rhea" id="RHEA:17989"/>
        <dbReference type="Rhea" id="RHEA-COMP:9863"/>
        <dbReference type="Rhea" id="RHEA-COMP:11604"/>
        <dbReference type="ChEBI" id="CHEBI:15378"/>
        <dbReference type="ChEBI" id="CHEBI:29999"/>
        <dbReference type="ChEBI" id="CHEBI:30616"/>
        <dbReference type="ChEBI" id="CHEBI:83421"/>
        <dbReference type="ChEBI" id="CHEBI:456216"/>
        <dbReference type="EC" id="2.7.11.1"/>
    </reaction>
</comment>
<keyword evidence="11 22" id="KW-0547">Nucleotide-binding</keyword>
<organism evidence="27 28">
    <name type="scientific">Arabidopsis arenosa</name>
    <name type="common">Sand rock-cress</name>
    <name type="synonym">Cardaminopsis arenosa</name>
    <dbReference type="NCBI Taxonomy" id="38785"/>
    <lineage>
        <taxon>Eukaryota</taxon>
        <taxon>Viridiplantae</taxon>
        <taxon>Streptophyta</taxon>
        <taxon>Embryophyta</taxon>
        <taxon>Tracheophyta</taxon>
        <taxon>Spermatophyta</taxon>
        <taxon>Magnoliopsida</taxon>
        <taxon>eudicotyledons</taxon>
        <taxon>Gunneridae</taxon>
        <taxon>Pentapetalae</taxon>
        <taxon>rosids</taxon>
        <taxon>malvids</taxon>
        <taxon>Brassicales</taxon>
        <taxon>Brassicaceae</taxon>
        <taxon>Camelineae</taxon>
        <taxon>Arabidopsis</taxon>
    </lineage>
</organism>
<evidence type="ECO:0000259" key="26">
    <source>
        <dbReference type="PROSITE" id="PS50059"/>
    </source>
</evidence>
<feature type="transmembrane region" description="Helical" evidence="24">
    <location>
        <begin position="696"/>
        <end position="718"/>
    </location>
</feature>
<keyword evidence="28" id="KW-1185">Reference proteome</keyword>
<protein>
    <recommendedName>
        <fullName evidence="22">Serine/threonine-protein kinase BSK</fullName>
        <ecNumber evidence="22">2.7.11.1</ecNumber>
    </recommendedName>
    <alternativeName>
        <fullName evidence="22">Brassinosteroid-signaling kinase</fullName>
    </alternativeName>
</protein>
<keyword evidence="13 21" id="KW-0802">TPR repeat</keyword>
<evidence type="ECO:0000256" key="19">
    <source>
        <dbReference type="ARBA" id="ARBA00048679"/>
    </source>
</evidence>
<dbReference type="FunFam" id="1.25.40.10:FF:000008">
    <property type="entry name" value="Peptidylprolyl isomerase"/>
    <property type="match status" value="1"/>
</dbReference>
<dbReference type="Gene3D" id="3.30.200.20">
    <property type="entry name" value="Phosphorylase Kinase, domain 1"/>
    <property type="match status" value="1"/>
</dbReference>
<keyword evidence="16 20" id="KW-0413">Isomerase</keyword>
<feature type="domain" description="PPIase FKBP-type" evidence="26">
    <location>
        <begin position="49"/>
        <end position="108"/>
    </location>
</feature>
<dbReference type="InterPro" id="IPR001245">
    <property type="entry name" value="Ser-Thr/Tyr_kinase_cat_dom"/>
</dbReference>
<dbReference type="GO" id="GO:0005524">
    <property type="term" value="F:ATP binding"/>
    <property type="evidence" value="ECO:0007669"/>
    <property type="project" value="UniProtKB-UniRule"/>
</dbReference>
<evidence type="ECO:0000256" key="20">
    <source>
        <dbReference type="PROSITE-ProRule" id="PRU00277"/>
    </source>
</evidence>
<keyword evidence="20" id="KW-0697">Rotamase</keyword>
<keyword evidence="17 22" id="KW-0449">Lipoprotein</keyword>
<dbReference type="SUPFAM" id="SSF56112">
    <property type="entry name" value="Protein kinase-like (PK-like)"/>
    <property type="match status" value="1"/>
</dbReference>
<evidence type="ECO:0000256" key="3">
    <source>
        <dbReference type="ARBA" id="ARBA00006577"/>
    </source>
</evidence>
<evidence type="ECO:0000256" key="5">
    <source>
        <dbReference type="ARBA" id="ARBA00022475"/>
    </source>
</evidence>
<feature type="region of interest" description="Disordered" evidence="23">
    <location>
        <begin position="1"/>
        <end position="25"/>
    </location>
</feature>
<evidence type="ECO:0000256" key="22">
    <source>
        <dbReference type="RuleBase" id="RU369005"/>
    </source>
</evidence>
<comment type="subunit">
    <text evidence="22">Interacts with BRI1.</text>
</comment>
<evidence type="ECO:0000256" key="15">
    <source>
        <dbReference type="ARBA" id="ARBA00023136"/>
    </source>
</evidence>
<feature type="transmembrane region" description="Helical" evidence="24">
    <location>
        <begin position="665"/>
        <end position="684"/>
    </location>
</feature>
<evidence type="ECO:0000313" key="28">
    <source>
        <dbReference type="Proteomes" id="UP000682877"/>
    </source>
</evidence>
<name>A0A8S2AEF3_ARAAE</name>
<evidence type="ECO:0000256" key="17">
    <source>
        <dbReference type="ARBA" id="ARBA00023288"/>
    </source>
</evidence>
<dbReference type="GO" id="GO:0009742">
    <property type="term" value="P:brassinosteroid mediated signaling pathway"/>
    <property type="evidence" value="ECO:0007669"/>
    <property type="project" value="UniProtKB-UniRule"/>
</dbReference>
<gene>
    <name evidence="27" type="ORF">AARE701A_LOCUS13348</name>
</gene>
<feature type="domain" description="PPIase FKBP-type" evidence="26">
    <location>
        <begin position="248"/>
        <end position="340"/>
    </location>
</feature>
<dbReference type="InterPro" id="IPR045845">
    <property type="entry name" value="BSK"/>
</dbReference>
<feature type="region of interest" description="Disordered" evidence="23">
    <location>
        <begin position="514"/>
        <end position="550"/>
    </location>
</feature>
<dbReference type="GO" id="GO:0005886">
    <property type="term" value="C:plasma membrane"/>
    <property type="evidence" value="ECO:0007669"/>
    <property type="project" value="UniProtKB-SubCell"/>
</dbReference>
<evidence type="ECO:0000313" key="27">
    <source>
        <dbReference type="EMBL" id="CAE6076191.1"/>
    </source>
</evidence>
<dbReference type="Proteomes" id="UP000682877">
    <property type="component" value="Chromosome 5"/>
</dbReference>
<keyword evidence="24" id="KW-1133">Transmembrane helix</keyword>
<dbReference type="InterPro" id="IPR019734">
    <property type="entry name" value="TPR_rpt"/>
</dbReference>